<dbReference type="Proteomes" id="UP001589645">
    <property type="component" value="Unassembled WGS sequence"/>
</dbReference>
<evidence type="ECO:0000313" key="2">
    <source>
        <dbReference type="EMBL" id="MFB9133963.1"/>
    </source>
</evidence>
<evidence type="ECO:0000259" key="1">
    <source>
        <dbReference type="Pfam" id="PF05099"/>
    </source>
</evidence>
<dbReference type="Pfam" id="PF05099">
    <property type="entry name" value="TerB"/>
    <property type="match status" value="1"/>
</dbReference>
<evidence type="ECO:0000313" key="3">
    <source>
        <dbReference type="Proteomes" id="UP001589645"/>
    </source>
</evidence>
<dbReference type="InterPro" id="IPR029024">
    <property type="entry name" value="TerB-like"/>
</dbReference>
<dbReference type="RefSeq" id="WP_390189612.1">
    <property type="nucleotide sequence ID" value="NZ_JBHMEP010000001.1"/>
</dbReference>
<dbReference type="CDD" id="cd07313">
    <property type="entry name" value="terB_like_2"/>
    <property type="match status" value="1"/>
</dbReference>
<dbReference type="EMBL" id="JBHMEP010000001">
    <property type="protein sequence ID" value="MFB9133963.1"/>
    <property type="molecule type" value="Genomic_DNA"/>
</dbReference>
<name>A0ABV5HI99_9VIBR</name>
<reference evidence="2 3" key="1">
    <citation type="submission" date="2024-09" db="EMBL/GenBank/DDBJ databases">
        <authorList>
            <person name="Sun Q."/>
            <person name="Mori K."/>
        </authorList>
    </citation>
    <scope>NUCLEOTIDE SEQUENCE [LARGE SCALE GENOMIC DNA]</scope>
    <source>
        <strain evidence="2 3">CECT 8064</strain>
    </source>
</reference>
<gene>
    <name evidence="2" type="ORF">ACFFUV_03140</name>
</gene>
<comment type="caution">
    <text evidence="2">The sequence shown here is derived from an EMBL/GenBank/DDBJ whole genome shotgun (WGS) entry which is preliminary data.</text>
</comment>
<accession>A0ABV5HI99</accession>
<feature type="domain" description="Co-chaperone DjlA N-terminal" evidence="1">
    <location>
        <begin position="27"/>
        <end position="142"/>
    </location>
</feature>
<dbReference type="InterPro" id="IPR007791">
    <property type="entry name" value="DjlA_N"/>
</dbReference>
<dbReference type="SUPFAM" id="SSF158682">
    <property type="entry name" value="TerB-like"/>
    <property type="match status" value="1"/>
</dbReference>
<keyword evidence="3" id="KW-1185">Reference proteome</keyword>
<protein>
    <submittedName>
        <fullName evidence="2">TerB family tellurite resistance protein</fullName>
    </submittedName>
</protein>
<sequence length="149" mass="16807">MFSSITSVFKQFLEGNDLNQTVQADPQLAIASLLYEVSNADKDVDDGEQKAQIHLLQGLLETDETHAQELLSKAKAKVAESASLYDFTSQLRALEQEKRYQLIEAMWQVAYADQELDPLEEAVIRKTAELLYVDHSEFIRAKLSVTGEK</sequence>
<dbReference type="Gene3D" id="1.10.3680.10">
    <property type="entry name" value="TerB-like"/>
    <property type="match status" value="1"/>
</dbReference>
<proteinExistence type="predicted"/>
<organism evidence="2 3">
    <name type="scientific">Vibrio olivae</name>
    <dbReference type="NCBI Taxonomy" id="1243002"/>
    <lineage>
        <taxon>Bacteria</taxon>
        <taxon>Pseudomonadati</taxon>
        <taxon>Pseudomonadota</taxon>
        <taxon>Gammaproteobacteria</taxon>
        <taxon>Vibrionales</taxon>
        <taxon>Vibrionaceae</taxon>
        <taxon>Vibrio</taxon>
    </lineage>
</organism>